<sequence>MKKISIFVVLFVFAFQLAYAEEDENISKELCKEIVSSPINQDPYEKPRRRKIRSEYYKRSIWENRINIQGGVNWNKFSGMLTNTSQQGYSGEASFYHFIFESLGVGVETSYTSVLLDQGKISYEDKATEHLIDQNFNHQTSVLFVAPGVITRTTAFSNRMVFYAGLGVGYAMIDMKDNNKTEKLYDINFRGIATKWRAGFDISLAEKVYLNVEGYYFRVSSSSFYSLLDGKNHKFDLKDGQYTRLENYGVNMGLVFCF</sequence>
<gene>
    <name evidence="1" type="ORF">K4L44_02680</name>
</gene>
<evidence type="ECO:0000313" key="1">
    <source>
        <dbReference type="EMBL" id="QZE14784.1"/>
    </source>
</evidence>
<dbReference type="EMBL" id="CP081303">
    <property type="protein sequence ID" value="QZE14784.1"/>
    <property type="molecule type" value="Genomic_DNA"/>
</dbReference>
<accession>A0AC61NR59</accession>
<reference evidence="1" key="1">
    <citation type="submission" date="2021-08" db="EMBL/GenBank/DDBJ databases">
        <title>Novel anaerobic bacterium isolated from sea squirt in East Sea, Republic of Korea.</title>
        <authorList>
            <person name="Nguyen T.H."/>
            <person name="Li Z."/>
            <person name="Lee Y.-J."/>
            <person name="Ko J."/>
            <person name="Kim S.-G."/>
        </authorList>
    </citation>
    <scope>NUCLEOTIDE SEQUENCE</scope>
    <source>
        <strain evidence="1">KCTC 25031</strain>
    </source>
</reference>
<keyword evidence="2" id="KW-1185">Reference proteome</keyword>
<name>A0AC61NR59_9BACT</name>
<proteinExistence type="predicted"/>
<protein>
    <submittedName>
        <fullName evidence="1">Uncharacterized protein</fullName>
    </submittedName>
</protein>
<evidence type="ECO:0000313" key="2">
    <source>
        <dbReference type="Proteomes" id="UP000826212"/>
    </source>
</evidence>
<organism evidence="1 2">
    <name type="scientific">Halosquirtibacter laminarini</name>
    <dbReference type="NCBI Taxonomy" id="3374600"/>
    <lineage>
        <taxon>Bacteria</taxon>
        <taxon>Pseudomonadati</taxon>
        <taxon>Bacteroidota</taxon>
        <taxon>Bacteroidia</taxon>
        <taxon>Marinilabiliales</taxon>
        <taxon>Prolixibacteraceae</taxon>
        <taxon>Halosquirtibacter</taxon>
    </lineage>
</organism>
<dbReference type="Proteomes" id="UP000826212">
    <property type="component" value="Chromosome"/>
</dbReference>